<dbReference type="EMBL" id="CP034086">
    <property type="protein sequence ID" value="AZG75405.1"/>
    <property type="molecule type" value="Genomic_DNA"/>
</dbReference>
<feature type="transmembrane region" description="Helical" evidence="1">
    <location>
        <begin position="466"/>
        <end position="488"/>
    </location>
</feature>
<keyword evidence="1" id="KW-1133">Transmembrane helix</keyword>
<sequence>MAGVNLSRWAVQRPTLMLFLMIAISLTGVYSYMRLGRAEDPSFTIKVAVVTASWPGATATEIRDQVADLMEKKLQELPFLDKIESYTKPGFLAMQVTFKDTTPPKDVPQLFYQLRKKLDDIAPTLPAGVRGPQVNDEYGDVDTVMYAVTGDGADYHVLDKVVQTLRQRLLAVQDAIKVDVYGDQGRRIFVEFSEAKLASLAIQPQAVFDSLSKQNAINGAGVFETSSNRVRVQVTSDLKGADAIAAIPIEANGKVIRLGDIANVYAGFEDPPSFLARFKGQPAIVVGVVMGKGANVLKFGENVGAAVQEIRDKTPVGVDIDQIADQPKVVEEAIGEFTRSFLEALVIVLGVSFLSLGFRTGIVVALSVPLVLAIVFIFMGPLGIDLQRISLGALIIALGLLVDDAIIAVEMMMVKMEQGFNRIKAATFAWESTAFPMLTGTLVTAAGFLPVGFANSGVGEYTGSMFWVLLLALIASWFVAVMFTPYLGVKLLPDFAKLHPHRDPDEIYRTPFYRWLRAVVTWAVDYRGVVIAGVVGVFALAVFGFFVVPKQFFPYAERLELFLQLRLPEGSSIGASLEAAKQAEALLKDDPDAALYTSYVGQGPPRFWLGLNPQLPNEAYSEIVIVAKDIAARERLKKKLETAIANGALPQARARVDRFYYGPPVGFPVQFRVVGSDPATVRAIAYQVRDVMRGDEGVDDPHLNWNEQTPRVRLVIDQDRARLLGLTPQDVSNRLRLAISGVTITTLRDGIDQVEVVARAIPQERGDLSRIGDMVIYARDGKAVTVSQVAKIVYDHEEPIFWRRNRDMSITVRSGVKDGVQAPDATMRIWPQLAQIREHLPPGYRIEIGGAIEESKKGNASIFAVFPLVGLVMLTIVMFQLQNFTRVALVMVSAPLGVIGASLALNVAHAPFGFVALLGLIALSGMDMRNSIILVDQVRQDLERGEKYREAIIGATIRRVRPVALTALAAILAMIPLSGSAFWGPMALTIMGGLFVATFLTVLFLPALYATWFRRHLGEGLAEAKGARAQTLADGLARGAAE</sequence>
<dbReference type="AlphaFoldDB" id="A0A3G8M287"/>
<feature type="transmembrane region" description="Helical" evidence="1">
    <location>
        <begin position="526"/>
        <end position="548"/>
    </location>
</feature>
<evidence type="ECO:0000313" key="2">
    <source>
        <dbReference type="EMBL" id="AZG75405.1"/>
    </source>
</evidence>
<dbReference type="InterPro" id="IPR027463">
    <property type="entry name" value="AcrB_DN_DC_subdom"/>
</dbReference>
<name>A0A3G8M287_9HYPH</name>
<dbReference type="GO" id="GO:0005886">
    <property type="term" value="C:plasma membrane"/>
    <property type="evidence" value="ECO:0007669"/>
    <property type="project" value="TreeGrafter"/>
</dbReference>
<keyword evidence="1" id="KW-0812">Transmembrane</keyword>
<feature type="transmembrane region" description="Helical" evidence="1">
    <location>
        <begin position="963"/>
        <end position="984"/>
    </location>
</feature>
<reference evidence="2 3" key="1">
    <citation type="submission" date="2018-11" db="EMBL/GenBank/DDBJ databases">
        <title>Genome squencing of methanotrophic bacteria isolated from alkaline groundwater in Korea.</title>
        <authorList>
            <person name="Nguyen L.N."/>
        </authorList>
    </citation>
    <scope>NUCLEOTIDE SEQUENCE [LARGE SCALE GENOMIC DNA]</scope>
    <source>
        <strain evidence="2 3">GW6</strain>
    </source>
</reference>
<dbReference type="Gene3D" id="3.30.70.1430">
    <property type="entry name" value="Multidrug efflux transporter AcrB pore domain"/>
    <property type="match status" value="2"/>
</dbReference>
<organism evidence="2 3">
    <name type="scientific">Methylocystis rosea</name>
    <dbReference type="NCBI Taxonomy" id="173366"/>
    <lineage>
        <taxon>Bacteria</taxon>
        <taxon>Pseudomonadati</taxon>
        <taxon>Pseudomonadota</taxon>
        <taxon>Alphaproteobacteria</taxon>
        <taxon>Hyphomicrobiales</taxon>
        <taxon>Methylocystaceae</taxon>
        <taxon>Methylocystis</taxon>
    </lineage>
</organism>
<feature type="transmembrane region" description="Helical" evidence="1">
    <location>
        <begin position="901"/>
        <end position="923"/>
    </location>
</feature>
<dbReference type="GO" id="GO:0042910">
    <property type="term" value="F:xenobiotic transmembrane transporter activity"/>
    <property type="evidence" value="ECO:0007669"/>
    <property type="project" value="TreeGrafter"/>
</dbReference>
<protein>
    <submittedName>
        <fullName evidence="2">Efflux RND transporter permease subunit</fullName>
    </submittedName>
</protein>
<evidence type="ECO:0000313" key="3">
    <source>
        <dbReference type="Proteomes" id="UP000273982"/>
    </source>
</evidence>
<keyword evidence="1" id="KW-0472">Membrane</keyword>
<dbReference type="PANTHER" id="PTHR32063">
    <property type="match status" value="1"/>
</dbReference>
<dbReference type="InterPro" id="IPR001036">
    <property type="entry name" value="Acrflvin-R"/>
</dbReference>
<dbReference type="KEGG" id="mros:EHO51_00825"/>
<dbReference type="Gene3D" id="3.30.2090.10">
    <property type="entry name" value="Multidrug efflux transporter AcrB TolC docking domain, DN and DC subdomains"/>
    <property type="match status" value="2"/>
</dbReference>
<accession>A0A3G8M287</accession>
<dbReference type="Gene3D" id="1.20.1640.10">
    <property type="entry name" value="Multidrug efflux transporter AcrB transmembrane domain"/>
    <property type="match status" value="2"/>
</dbReference>
<feature type="transmembrane region" description="Helical" evidence="1">
    <location>
        <begin position="990"/>
        <end position="1012"/>
    </location>
</feature>
<evidence type="ECO:0000256" key="1">
    <source>
        <dbReference type="SAM" id="Phobius"/>
    </source>
</evidence>
<feature type="transmembrane region" description="Helical" evidence="1">
    <location>
        <begin position="15"/>
        <end position="33"/>
    </location>
</feature>
<dbReference type="SUPFAM" id="SSF82714">
    <property type="entry name" value="Multidrug efflux transporter AcrB TolC docking domain, DN and DC subdomains"/>
    <property type="match status" value="2"/>
</dbReference>
<dbReference type="RefSeq" id="WP_124737294.1">
    <property type="nucleotide sequence ID" value="NZ_CP034086.1"/>
</dbReference>
<feature type="transmembrane region" description="Helical" evidence="1">
    <location>
        <begin position="862"/>
        <end position="881"/>
    </location>
</feature>
<dbReference type="Gene3D" id="3.30.70.1440">
    <property type="entry name" value="Multidrug efflux transporter AcrB pore domain"/>
    <property type="match status" value="1"/>
</dbReference>
<gene>
    <name evidence="2" type="ORF">EHO51_00825</name>
</gene>
<dbReference type="SUPFAM" id="SSF82693">
    <property type="entry name" value="Multidrug efflux transporter AcrB pore domain, PN1, PN2, PC1 and PC2 subdomains"/>
    <property type="match status" value="2"/>
</dbReference>
<feature type="transmembrane region" description="Helical" evidence="1">
    <location>
        <begin position="391"/>
        <end position="414"/>
    </location>
</feature>
<feature type="transmembrane region" description="Helical" evidence="1">
    <location>
        <begin position="364"/>
        <end position="384"/>
    </location>
</feature>
<dbReference type="Pfam" id="PF00873">
    <property type="entry name" value="ACR_tran"/>
    <property type="match status" value="1"/>
</dbReference>
<dbReference type="Proteomes" id="UP000273982">
    <property type="component" value="Chromosome"/>
</dbReference>
<feature type="transmembrane region" description="Helical" evidence="1">
    <location>
        <begin position="341"/>
        <end position="358"/>
    </location>
</feature>
<dbReference type="PANTHER" id="PTHR32063:SF18">
    <property type="entry name" value="CATION EFFLUX SYSTEM PROTEIN"/>
    <property type="match status" value="1"/>
</dbReference>
<dbReference type="SUPFAM" id="SSF82866">
    <property type="entry name" value="Multidrug efflux transporter AcrB transmembrane domain"/>
    <property type="match status" value="2"/>
</dbReference>
<dbReference type="PRINTS" id="PR00702">
    <property type="entry name" value="ACRIFLAVINRP"/>
</dbReference>
<feature type="transmembrane region" description="Helical" evidence="1">
    <location>
        <begin position="434"/>
        <end position="454"/>
    </location>
</feature>
<dbReference type="Gene3D" id="3.30.70.1320">
    <property type="entry name" value="Multidrug efflux transporter AcrB pore domain like"/>
    <property type="match status" value="1"/>
</dbReference>
<proteinExistence type="predicted"/>